<evidence type="ECO:0000313" key="4">
    <source>
        <dbReference type="RefSeq" id="XP_030893844.1"/>
    </source>
</evidence>
<dbReference type="PANTHER" id="PTHR37353">
    <property type="entry name" value="RIKEN CDNA 4921517D22 GENE"/>
    <property type="match status" value="1"/>
</dbReference>
<dbReference type="OrthoDB" id="9945674at2759"/>
<evidence type="ECO:0000313" key="3">
    <source>
        <dbReference type="RefSeq" id="XP_030893843.1"/>
    </source>
</evidence>
<gene>
    <name evidence="2 3 4" type="primary">CUNH9orf153</name>
</gene>
<dbReference type="RefSeq" id="XP_030893843.1">
    <property type="nucleotide sequence ID" value="XM_031037983.1"/>
</dbReference>
<reference evidence="2 3" key="1">
    <citation type="submission" date="2025-04" db="UniProtKB">
        <authorList>
            <consortium name="RefSeq"/>
        </authorList>
    </citation>
    <scope>IDENTIFICATION</scope>
    <source>
        <tissue evidence="2 3">Liver</tissue>
    </source>
</reference>
<dbReference type="Proteomes" id="UP000245341">
    <property type="component" value="Unplaced"/>
</dbReference>
<evidence type="ECO:0000313" key="2">
    <source>
        <dbReference type="RefSeq" id="XP_030893841.1"/>
    </source>
</evidence>
<dbReference type="KEGG" id="lww:102747002"/>
<accession>A0A7F8RM13</accession>
<dbReference type="AlphaFoldDB" id="A0A7F8RM13"/>
<proteinExistence type="predicted"/>
<dbReference type="RefSeq" id="XP_030893844.1">
    <property type="nucleotide sequence ID" value="XM_031037984.1"/>
</dbReference>
<organism evidence="1 3">
    <name type="scientific">Leptonychotes weddellii</name>
    <name type="common">Weddell seal</name>
    <name type="synonym">Otaria weddellii</name>
    <dbReference type="NCBI Taxonomy" id="9713"/>
    <lineage>
        <taxon>Eukaryota</taxon>
        <taxon>Metazoa</taxon>
        <taxon>Chordata</taxon>
        <taxon>Craniata</taxon>
        <taxon>Vertebrata</taxon>
        <taxon>Euteleostomi</taxon>
        <taxon>Mammalia</taxon>
        <taxon>Eutheria</taxon>
        <taxon>Laurasiatheria</taxon>
        <taxon>Carnivora</taxon>
        <taxon>Caniformia</taxon>
        <taxon>Pinnipedia</taxon>
        <taxon>Phocidae</taxon>
        <taxon>Monachinae</taxon>
        <taxon>Lobodontini</taxon>
        <taxon>Leptonychotes</taxon>
    </lineage>
</organism>
<dbReference type="Pfam" id="PF17673">
    <property type="entry name" value="DUF5532"/>
    <property type="match status" value="1"/>
</dbReference>
<dbReference type="PANTHER" id="PTHR37353:SF1">
    <property type="entry name" value="RIKEN CDNA 4921517D22 GENE"/>
    <property type="match status" value="1"/>
</dbReference>
<dbReference type="RefSeq" id="XP_030893841.1">
    <property type="nucleotide sequence ID" value="XM_031037981.1"/>
</dbReference>
<dbReference type="GeneID" id="102747002"/>
<name>A0A7F8RM13_LEPWE</name>
<sequence>MFLSSDTNPDEDGEAAESLRCSLPELYAFVEDFNKDSKKSNLLKTHSISPSEAQKMLSQNVNAMSLTSGTDDVKGEHLQPVFVCKVVRKEEEKPDSMTELLYRSLLTSSLSPVERLTRSQQRLFQCGIPPPAHTFPYEILIDHSKSLSPVPVPIDEKTQSANILHMLGISRIRPENFIFEDKIAKYFLVDPGLCLVTSKRMPGCQHLKDTKFCSLHPTRCAEVCRTGQCGRSMTSSSVSQTPAFLLSQFLLVVFIQMVSRWLLNLWTLH</sequence>
<dbReference type="InterPro" id="IPR040022">
    <property type="entry name" value="C9orf153-like"/>
</dbReference>
<keyword evidence="1" id="KW-1185">Reference proteome</keyword>
<evidence type="ECO:0000313" key="1">
    <source>
        <dbReference type="Proteomes" id="UP000245341"/>
    </source>
</evidence>
<dbReference type="CTD" id="123521604"/>
<protein>
    <submittedName>
        <fullName evidence="2 3">Uncharacterized protein C9orf153 homolog isoform X1</fullName>
    </submittedName>
</protein>